<evidence type="ECO:0000313" key="3">
    <source>
        <dbReference type="Proteomes" id="UP000025047"/>
    </source>
</evidence>
<dbReference type="AlphaFoldDB" id="A0A017HHZ8"/>
<evidence type="ECO:0000313" key="2">
    <source>
        <dbReference type="EMBL" id="EYD73788.1"/>
    </source>
</evidence>
<reference evidence="2 3" key="1">
    <citation type="submission" date="2013-03" db="EMBL/GenBank/DDBJ databases">
        <authorList>
            <person name="Fiebig A."/>
            <person name="Goeker M."/>
            <person name="Klenk H.-P.P."/>
        </authorList>
    </citation>
    <scope>NUCLEOTIDE SEQUENCE [LARGE SCALE GENOMIC DNA]</scope>
    <source>
        <strain evidence="2 3">DSM 17492</strain>
    </source>
</reference>
<dbReference type="HOGENOM" id="CLU_154613_0_0_5"/>
<dbReference type="Proteomes" id="UP000025047">
    <property type="component" value="Unassembled WGS sequence"/>
</dbReference>
<sequence>MRPVLPGCLDRGVAALLSVPPGARADLAARIVGEARAADAWRKRMGRAHPLWGDGSLMAAALRHPAAPLPPSFGRGARSALRQLLDALDAAAGL</sequence>
<gene>
    <name evidence="2" type="ORF">Lokhon_00344</name>
</gene>
<dbReference type="InterPro" id="IPR056644">
    <property type="entry name" value="DUF7742"/>
</dbReference>
<dbReference type="eggNOG" id="ENOG5032Z1G">
    <property type="taxonomic scope" value="Bacteria"/>
</dbReference>
<accession>A0A017HHZ8</accession>
<dbReference type="EMBL" id="APGJ01000001">
    <property type="protein sequence ID" value="EYD73788.1"/>
    <property type="molecule type" value="Genomic_DNA"/>
</dbReference>
<name>A0A017HHZ8_9RHOB</name>
<feature type="domain" description="DUF7742" evidence="1">
    <location>
        <begin position="2"/>
        <end position="88"/>
    </location>
</feature>
<evidence type="ECO:0000259" key="1">
    <source>
        <dbReference type="Pfam" id="PF24891"/>
    </source>
</evidence>
<comment type="caution">
    <text evidence="2">The sequence shown here is derived from an EMBL/GenBank/DDBJ whole genome shotgun (WGS) entry which is preliminary data.</text>
</comment>
<dbReference type="STRING" id="1122180.Lokhon_00344"/>
<protein>
    <recommendedName>
        <fullName evidence="1">DUF7742 domain-containing protein</fullName>
    </recommendedName>
</protein>
<organism evidence="2 3">
    <name type="scientific">Limimaricola hongkongensis DSM 17492</name>
    <dbReference type="NCBI Taxonomy" id="1122180"/>
    <lineage>
        <taxon>Bacteria</taxon>
        <taxon>Pseudomonadati</taxon>
        <taxon>Pseudomonadota</taxon>
        <taxon>Alphaproteobacteria</taxon>
        <taxon>Rhodobacterales</taxon>
        <taxon>Paracoccaceae</taxon>
        <taxon>Limimaricola</taxon>
    </lineage>
</organism>
<dbReference type="RefSeq" id="WP_162561746.1">
    <property type="nucleotide sequence ID" value="NZ_KB823001.1"/>
</dbReference>
<dbReference type="PATRIC" id="fig|1122180.6.peg.349"/>
<keyword evidence="3" id="KW-1185">Reference proteome</keyword>
<dbReference type="Pfam" id="PF24891">
    <property type="entry name" value="DUF7742"/>
    <property type="match status" value="1"/>
</dbReference>
<proteinExistence type="predicted"/>